<gene>
    <name evidence="6" type="ORF">ACFPH8_08970</name>
</gene>
<comment type="similarity">
    <text evidence="1">Belongs to the ABC transporter superfamily.</text>
</comment>
<feature type="domain" description="ABC transporter" evidence="5">
    <location>
        <begin position="43"/>
        <end position="268"/>
    </location>
</feature>
<keyword evidence="3" id="KW-0547">Nucleotide-binding</keyword>
<dbReference type="PANTHER" id="PTHR46743">
    <property type="entry name" value="TEICHOIC ACIDS EXPORT ATP-BINDING PROTEIN TAGH"/>
    <property type="match status" value="1"/>
</dbReference>
<dbReference type="CDD" id="cd10147">
    <property type="entry name" value="Wzt_C-like"/>
    <property type="match status" value="1"/>
</dbReference>
<keyword evidence="4 6" id="KW-0067">ATP-binding</keyword>
<accession>A0ABW0C6A7</accession>
<keyword evidence="7" id="KW-1185">Reference proteome</keyword>
<evidence type="ECO:0000256" key="2">
    <source>
        <dbReference type="ARBA" id="ARBA00022448"/>
    </source>
</evidence>
<dbReference type="PROSITE" id="PS50893">
    <property type="entry name" value="ABC_TRANSPORTER_2"/>
    <property type="match status" value="1"/>
</dbReference>
<dbReference type="InterPro" id="IPR003439">
    <property type="entry name" value="ABC_transporter-like_ATP-bd"/>
</dbReference>
<reference evidence="7" key="1">
    <citation type="journal article" date="2019" name="Int. J. Syst. Evol. Microbiol.">
        <title>The Global Catalogue of Microorganisms (GCM) 10K type strain sequencing project: providing services to taxonomists for standard genome sequencing and annotation.</title>
        <authorList>
            <consortium name="The Broad Institute Genomics Platform"/>
            <consortium name="The Broad Institute Genome Sequencing Center for Infectious Disease"/>
            <person name="Wu L."/>
            <person name="Ma J."/>
        </authorList>
    </citation>
    <scope>NUCLEOTIDE SEQUENCE [LARGE SCALE GENOMIC DNA]</scope>
    <source>
        <strain evidence="7">JCM 17978</strain>
    </source>
</reference>
<sequence>MSIILKAENISKQYRLGLVGTGTISDDLKRWWAGMRGKEDPFLTVGEVNDRSTKADSSYVWAIKDINFEVQQGEVLGIIGKNGAGKSTLLKILSRVTAPTTGEIKTKGRIASLLEVGTGFHPELTGLENIYLNGAILGMSKAEIRAKEDEIIAFSGCERYVDTPVKRYSSGMRVRLAFAVAAFLEPDILVIDEVLAVGDAEFQKKAIGKMQDISRGDGRTVLFVSHNMAAVKSLCTRAIVLEHGRTVFEGNADDCVDFYLNTSNEVAAGAKLNLRDRTDRLGSGTFKFTEVNLFNENNIPVNHCLSGEYLRIEMTYDTTKDFEASKFIFAFAFFDIHDNMITGLSSIESGLRINELKTEGKITWDIPKLLLREGHYFLKVHSSYNTAEPEDYLDVVEKACEIHVLPGDFWNTSTINRKGSDMILPSKVY</sequence>
<dbReference type="Pfam" id="PF00005">
    <property type="entry name" value="ABC_tran"/>
    <property type="match status" value="1"/>
</dbReference>
<dbReference type="InterPro" id="IPR029439">
    <property type="entry name" value="Wzt_C"/>
</dbReference>
<keyword evidence="2" id="KW-0813">Transport</keyword>
<proteinExistence type="inferred from homology"/>
<dbReference type="Gene3D" id="3.40.50.300">
    <property type="entry name" value="P-loop containing nucleotide triphosphate hydrolases"/>
    <property type="match status" value="1"/>
</dbReference>
<dbReference type="InterPro" id="IPR015860">
    <property type="entry name" value="ABC_transpr_TagH-like"/>
</dbReference>
<dbReference type="InterPro" id="IPR017871">
    <property type="entry name" value="ABC_transporter-like_CS"/>
</dbReference>
<dbReference type="CDD" id="cd03220">
    <property type="entry name" value="ABC_KpsT_Wzt"/>
    <property type="match status" value="1"/>
</dbReference>
<organism evidence="6 7">
    <name type="scientific">Bizionia hallyeonensis</name>
    <dbReference type="NCBI Taxonomy" id="1123757"/>
    <lineage>
        <taxon>Bacteria</taxon>
        <taxon>Pseudomonadati</taxon>
        <taxon>Bacteroidota</taxon>
        <taxon>Flavobacteriia</taxon>
        <taxon>Flavobacteriales</taxon>
        <taxon>Flavobacteriaceae</taxon>
        <taxon>Bizionia</taxon>
    </lineage>
</organism>
<dbReference type="InterPro" id="IPR003593">
    <property type="entry name" value="AAA+_ATPase"/>
</dbReference>
<evidence type="ECO:0000256" key="4">
    <source>
        <dbReference type="ARBA" id="ARBA00022840"/>
    </source>
</evidence>
<comment type="caution">
    <text evidence="6">The sequence shown here is derived from an EMBL/GenBank/DDBJ whole genome shotgun (WGS) entry which is preliminary data.</text>
</comment>
<evidence type="ECO:0000256" key="1">
    <source>
        <dbReference type="ARBA" id="ARBA00005417"/>
    </source>
</evidence>
<dbReference type="PANTHER" id="PTHR46743:SF2">
    <property type="entry name" value="TEICHOIC ACIDS EXPORT ATP-BINDING PROTEIN TAGH"/>
    <property type="match status" value="1"/>
</dbReference>
<dbReference type="PROSITE" id="PS00211">
    <property type="entry name" value="ABC_TRANSPORTER_1"/>
    <property type="match status" value="1"/>
</dbReference>
<dbReference type="Proteomes" id="UP001596162">
    <property type="component" value="Unassembled WGS sequence"/>
</dbReference>
<dbReference type="Gene3D" id="2.70.50.60">
    <property type="entry name" value="abc- transporter (atp binding component) like domain"/>
    <property type="match status" value="1"/>
</dbReference>
<name>A0ABW0C6A7_9FLAO</name>
<evidence type="ECO:0000256" key="3">
    <source>
        <dbReference type="ARBA" id="ARBA00022741"/>
    </source>
</evidence>
<evidence type="ECO:0000313" key="6">
    <source>
        <dbReference type="EMBL" id="MFC5195456.1"/>
    </source>
</evidence>
<evidence type="ECO:0000259" key="5">
    <source>
        <dbReference type="PROSITE" id="PS50893"/>
    </source>
</evidence>
<dbReference type="InterPro" id="IPR050683">
    <property type="entry name" value="Bact_Polysacc_Export_ATP-bd"/>
</dbReference>
<dbReference type="SUPFAM" id="SSF52540">
    <property type="entry name" value="P-loop containing nucleoside triphosphate hydrolases"/>
    <property type="match status" value="1"/>
</dbReference>
<dbReference type="SMART" id="SM00382">
    <property type="entry name" value="AAA"/>
    <property type="match status" value="1"/>
</dbReference>
<dbReference type="GO" id="GO:0005524">
    <property type="term" value="F:ATP binding"/>
    <property type="evidence" value="ECO:0007669"/>
    <property type="project" value="UniProtKB-KW"/>
</dbReference>
<evidence type="ECO:0000313" key="7">
    <source>
        <dbReference type="Proteomes" id="UP001596162"/>
    </source>
</evidence>
<dbReference type="EMBL" id="JBHSLA010000003">
    <property type="protein sequence ID" value="MFC5195456.1"/>
    <property type="molecule type" value="Genomic_DNA"/>
</dbReference>
<dbReference type="RefSeq" id="WP_376860292.1">
    <property type="nucleotide sequence ID" value="NZ_JBHSLA010000003.1"/>
</dbReference>
<protein>
    <submittedName>
        <fullName evidence="6">ABC transporter ATP-binding protein</fullName>
    </submittedName>
</protein>
<dbReference type="InterPro" id="IPR027417">
    <property type="entry name" value="P-loop_NTPase"/>
</dbReference>
<dbReference type="Pfam" id="PF14524">
    <property type="entry name" value="Wzt_C"/>
    <property type="match status" value="1"/>
</dbReference>